<dbReference type="Ensembl" id="ENSBGRT00000022493.1">
    <property type="protein sequence ID" value="ENSBGRP00000019426.1"/>
    <property type="gene ID" value="ENSBGRG00000011881.1"/>
</dbReference>
<evidence type="ECO:0000313" key="5">
    <source>
        <dbReference type="Proteomes" id="UP000694520"/>
    </source>
</evidence>
<evidence type="ECO:0000256" key="1">
    <source>
        <dbReference type="SAM" id="Coils"/>
    </source>
</evidence>
<proteinExistence type="predicted"/>
<dbReference type="PANTHER" id="PTHR46302:SF3">
    <property type="entry name" value="DOUBLECORTIN DOMAIN-CONTAINING PROTEIN 1"/>
    <property type="match status" value="1"/>
</dbReference>
<feature type="region of interest" description="Disordered" evidence="2">
    <location>
        <begin position="88"/>
        <end position="116"/>
    </location>
</feature>
<dbReference type="PANTHER" id="PTHR46302">
    <property type="entry name" value="DOUBLECORTIN DOMAIN-CONTAINING PROTEIN 1"/>
    <property type="match status" value="1"/>
</dbReference>
<dbReference type="Proteomes" id="UP000694520">
    <property type="component" value="Chromosome 13"/>
</dbReference>
<organism evidence="4 5">
    <name type="scientific">Bos mutus grunniens</name>
    <name type="common">Wild yak</name>
    <name type="synonym">Bos grunniens</name>
    <dbReference type="NCBI Taxonomy" id="30521"/>
    <lineage>
        <taxon>Eukaryota</taxon>
        <taxon>Metazoa</taxon>
        <taxon>Chordata</taxon>
        <taxon>Craniata</taxon>
        <taxon>Vertebrata</taxon>
        <taxon>Euteleostomi</taxon>
        <taxon>Mammalia</taxon>
        <taxon>Eutheria</taxon>
        <taxon>Laurasiatheria</taxon>
        <taxon>Artiodactyla</taxon>
        <taxon>Ruminantia</taxon>
        <taxon>Pecora</taxon>
        <taxon>Bovidae</taxon>
        <taxon>Bovinae</taxon>
        <taxon>Bos</taxon>
    </lineage>
</organism>
<dbReference type="CDD" id="cd17155">
    <property type="entry name" value="DCX_DCDC1"/>
    <property type="match status" value="1"/>
</dbReference>
<dbReference type="InterPro" id="IPR043188">
    <property type="entry name" value="DCDC1"/>
</dbReference>
<reference evidence="4" key="1">
    <citation type="submission" date="2019-05" db="EMBL/GenBank/DDBJ databases">
        <authorList>
            <person name="Zhang S."/>
            <person name="Liu J."/>
        </authorList>
    </citation>
    <scope>NUCLEOTIDE SEQUENCE [LARGE SCALE GENOMIC DNA]</scope>
</reference>
<protein>
    <submittedName>
        <fullName evidence="4">Doublecortin domain containing 1</fullName>
    </submittedName>
</protein>
<dbReference type="Pfam" id="PF24478">
    <property type="entry name" value="DCX2_DCDC1"/>
    <property type="match status" value="2"/>
</dbReference>
<dbReference type="SUPFAM" id="SSF89837">
    <property type="entry name" value="Doublecortin (DC)"/>
    <property type="match status" value="1"/>
</dbReference>
<dbReference type="GeneTree" id="ENSGT00940000163628"/>
<accession>A0A8B9XEK8</accession>
<dbReference type="GO" id="GO:0030496">
    <property type="term" value="C:midbody"/>
    <property type="evidence" value="ECO:0007669"/>
    <property type="project" value="TreeGrafter"/>
</dbReference>
<evidence type="ECO:0000313" key="4">
    <source>
        <dbReference type="Ensembl" id="ENSBGRP00000019426.1"/>
    </source>
</evidence>
<dbReference type="GO" id="GO:1902412">
    <property type="term" value="P:regulation of mitotic cytokinesis"/>
    <property type="evidence" value="ECO:0007669"/>
    <property type="project" value="InterPro"/>
</dbReference>
<feature type="coiled-coil region" evidence="1">
    <location>
        <begin position="320"/>
        <end position="347"/>
    </location>
</feature>
<name>A0A8B9XEK8_BOSMU</name>
<keyword evidence="1" id="KW-0175">Coiled coil</keyword>
<gene>
    <name evidence="4" type="primary">DCDC1</name>
</gene>
<dbReference type="GO" id="GO:0008017">
    <property type="term" value="F:microtubule binding"/>
    <property type="evidence" value="ECO:0007669"/>
    <property type="project" value="InterPro"/>
</dbReference>
<dbReference type="InterPro" id="IPR056415">
    <property type="entry name" value="DCX2_DCDC1"/>
</dbReference>
<evidence type="ECO:0000256" key="2">
    <source>
        <dbReference type="SAM" id="MobiDB-lite"/>
    </source>
</evidence>
<dbReference type="PROSITE" id="PS50309">
    <property type="entry name" value="DC"/>
    <property type="match status" value="1"/>
</dbReference>
<sequence length="395" mass="44121">MTEDHKVVLCQSPLSPLTKVTDISQQSNPEDTFNGDTIQSTYKYISNGLPREFMSSQAKAVIKTTEEYLQPQFGPNRLLHSAAVSEGSGLQDCSTHQTASDHSHDEISDPDSYKSNSKNNSCFISVSKRNRPVSAPVGQLRVAEFSSKFKWDQNWHRLSQRHKLQPRLIRVTAYKNGSRTVFAKVTVPTITLLLEECTEKLNLNTAARRVFLADGTEALEPEDIPREADVYVSTGESFLDPFKKIKVPLLEKCLQNSITPLRGPVWVSKGEGFSPSGAKMYIQGVLLALYQRLKSAKKYSKQLKLAVNEQKGKVTEKVILSMTVKEHRQAQAEVNRLIDELQTAIKSNRGHLSKLGPQLQAEQEQFSSYVYQHIKSLPANTLIPGGLQLKVGVIL</sequence>
<dbReference type="InterPro" id="IPR003533">
    <property type="entry name" value="Doublecortin_dom"/>
</dbReference>
<evidence type="ECO:0000259" key="3">
    <source>
        <dbReference type="PROSITE" id="PS50309"/>
    </source>
</evidence>
<dbReference type="AlphaFoldDB" id="A0A8B9XEK8"/>
<keyword evidence="5" id="KW-1185">Reference proteome</keyword>
<reference evidence="4" key="2">
    <citation type="submission" date="2025-08" db="UniProtKB">
        <authorList>
            <consortium name="Ensembl"/>
        </authorList>
    </citation>
    <scope>IDENTIFICATION</scope>
</reference>
<dbReference type="Gene3D" id="3.10.20.230">
    <property type="entry name" value="Doublecortin domain"/>
    <property type="match status" value="1"/>
</dbReference>
<dbReference type="InterPro" id="IPR036572">
    <property type="entry name" value="Doublecortin_dom_sf"/>
</dbReference>
<dbReference type="GO" id="GO:0035556">
    <property type="term" value="P:intracellular signal transduction"/>
    <property type="evidence" value="ECO:0007669"/>
    <property type="project" value="InterPro"/>
</dbReference>
<reference evidence="4" key="3">
    <citation type="submission" date="2025-09" db="UniProtKB">
        <authorList>
            <consortium name="Ensembl"/>
        </authorList>
    </citation>
    <scope>IDENTIFICATION</scope>
</reference>
<feature type="domain" description="Doublecortin" evidence="3">
    <location>
        <begin position="174"/>
        <end position="241"/>
    </location>
</feature>